<keyword evidence="9" id="KW-1185">Reference proteome</keyword>
<keyword evidence="4" id="KW-0812">Transmembrane</keyword>
<feature type="domain" description="TonB-dependent transporter Oar-like beta-barrel" evidence="7">
    <location>
        <begin position="256"/>
        <end position="1142"/>
    </location>
</feature>
<proteinExistence type="predicted"/>
<gene>
    <name evidence="8" type="ORF">GCM10011585_05050</name>
</gene>
<evidence type="ECO:0000256" key="5">
    <source>
        <dbReference type="ARBA" id="ARBA00023136"/>
    </source>
</evidence>
<dbReference type="PANTHER" id="PTHR30069">
    <property type="entry name" value="TONB-DEPENDENT OUTER MEMBRANE RECEPTOR"/>
    <property type="match status" value="1"/>
</dbReference>
<comment type="subcellular location">
    <subcellularLocation>
        <location evidence="1">Cell outer membrane</location>
        <topology evidence="1">Multi-pass membrane protein</topology>
    </subcellularLocation>
</comment>
<comment type="caution">
    <text evidence="8">The sequence shown here is derived from an EMBL/GenBank/DDBJ whole genome shotgun (WGS) entry which is preliminary data.</text>
</comment>
<evidence type="ECO:0000256" key="3">
    <source>
        <dbReference type="ARBA" id="ARBA00022452"/>
    </source>
</evidence>
<sequence>MTGKLSKTLLALGLIFGVGLTGVMRAQTDTGRVEGTVTDQENAVIPGAAITVTNTATGAVYKATSDPSGIFSIPVLPRGSYQASAAASGFAAQTVNFTLTVSQVQALNFRMAVGAATTTVEVSSAAPLVDTETSSTGMVVQGRQLSELPLNGRNFAQLALLSPGVTQGAYGSAASGVGGNSETFRNGETGGAALVVNGLRPQANNFILDGVDNNESLVNTINFFPPVEAMEEFRINTSVAPAEFGRAGGAVVQTSIKSGTNSIHGSLFEFIRNSAFDASPNYFSPTTPKSSFKRNQFGGTLGLPIIKDRLFIFGDYQGLRQDRPLGVATNTVPTAKMRTGDFSELLTQSTDFTTLPVNGPGYTACTGITKVRGAIYDPTTCKQWDYNGQPNVIDPGRINKAGLAYLNAFPLPDANNTNIENNYTNVQHDIRHFNDFDVRLDYTLSAKNLLFARYSYGQDEYDKTVSVAGMPSGFASGNNITHPRGVAAGYTHTFSANIVNDFRFGYSRPFFGYINPFEGVPFSANLGIQNANRNALLGGGALIGGYNSEISYTGDGGPYEVPQKSFQYLDTLSWAHGRHNFRFGGSVMKREVDFFQGNDAKGFFNIGPGTGEFTGYEVTDLLAGFINSYSISNSSSYFHTASYETGYFAQDDWKISSKLVLNLGVRYDLYTHPYETHNLQSNFDIATGQLLRAGVNGNSRSLVDTNFNNFAPRVGFAYDVGNNGRTVVRGGYGIFYFLDRGGVGNELSNNPEFNGTSTYNAQNGYRITFTGQNTANLPPTSNCINNASVCDNNSLDATAALPEQIVNIDEAAPTNANVISYPKHNPTSMIQEWNMQVEQQLDANTVMDIAYVGTKSDHLANAINYTNNQLGTGAKFFQPQGLNVTLNADNSTAHYNGLQTRVNRRLQNGLQFTVAYTWSHATDNSAGSPSETTTSNVFIDASGPRLDLNRGNAVNDQRHSFTASALYELPFGRGKMFGGNVNQALNYVIGGWQINPLVSLGTGTPIYLSVNAPSGSISPGNRPDLVGTPDVGERINLAHGFQYINPAAFAAPPVNAAGVYYRPGTVEPYQFYGPGHKTLNVSAFKNFNVTERVLGQFRAEAFNLTNTPQFTNPDGNISDAPSSSGGFGVVNATRDFSEREVQFALRFTF</sequence>
<reference evidence="8" key="1">
    <citation type="journal article" date="2014" name="Int. J. Syst. Evol. Microbiol.">
        <title>Complete genome sequence of Corynebacterium casei LMG S-19264T (=DSM 44701T), isolated from a smear-ripened cheese.</title>
        <authorList>
            <consortium name="US DOE Joint Genome Institute (JGI-PGF)"/>
            <person name="Walter F."/>
            <person name="Albersmeier A."/>
            <person name="Kalinowski J."/>
            <person name="Ruckert C."/>
        </authorList>
    </citation>
    <scope>NUCLEOTIDE SEQUENCE</scope>
    <source>
        <strain evidence="8">CGMCC 1.12997</strain>
    </source>
</reference>
<evidence type="ECO:0000256" key="2">
    <source>
        <dbReference type="ARBA" id="ARBA00022448"/>
    </source>
</evidence>
<dbReference type="SUPFAM" id="SSF56935">
    <property type="entry name" value="Porins"/>
    <property type="match status" value="1"/>
</dbReference>
<dbReference type="Proteomes" id="UP000647241">
    <property type="component" value="Unassembled WGS sequence"/>
</dbReference>
<reference evidence="8" key="2">
    <citation type="submission" date="2020-09" db="EMBL/GenBank/DDBJ databases">
        <authorList>
            <person name="Sun Q."/>
            <person name="Zhou Y."/>
        </authorList>
    </citation>
    <scope>NUCLEOTIDE SEQUENCE</scope>
    <source>
        <strain evidence="8">CGMCC 1.12997</strain>
    </source>
</reference>
<dbReference type="Gene3D" id="2.60.40.1120">
    <property type="entry name" value="Carboxypeptidase-like, regulatory domain"/>
    <property type="match status" value="1"/>
</dbReference>
<dbReference type="Pfam" id="PF25183">
    <property type="entry name" value="OMP_b-brl_4"/>
    <property type="match status" value="1"/>
</dbReference>
<dbReference type="AlphaFoldDB" id="A0A917H3F4"/>
<dbReference type="GO" id="GO:0015344">
    <property type="term" value="F:siderophore uptake transmembrane transporter activity"/>
    <property type="evidence" value="ECO:0007669"/>
    <property type="project" value="TreeGrafter"/>
</dbReference>
<evidence type="ECO:0000256" key="4">
    <source>
        <dbReference type="ARBA" id="ARBA00022692"/>
    </source>
</evidence>
<protein>
    <recommendedName>
        <fullName evidence="7">TonB-dependent transporter Oar-like beta-barrel domain-containing protein</fullName>
    </recommendedName>
</protein>
<keyword evidence="6" id="KW-0998">Cell outer membrane</keyword>
<dbReference type="InterPro" id="IPR057601">
    <property type="entry name" value="Oar-like_b-barrel"/>
</dbReference>
<evidence type="ECO:0000313" key="8">
    <source>
        <dbReference type="EMBL" id="GGG66219.1"/>
    </source>
</evidence>
<dbReference type="Gene3D" id="2.40.170.20">
    <property type="entry name" value="TonB-dependent receptor, beta-barrel domain"/>
    <property type="match status" value="1"/>
</dbReference>
<dbReference type="EMBL" id="BMGT01000001">
    <property type="protein sequence ID" value="GGG66219.1"/>
    <property type="molecule type" value="Genomic_DNA"/>
</dbReference>
<keyword evidence="2" id="KW-0813">Transport</keyword>
<dbReference type="InterPro" id="IPR039426">
    <property type="entry name" value="TonB-dep_rcpt-like"/>
</dbReference>
<evidence type="ECO:0000256" key="6">
    <source>
        <dbReference type="ARBA" id="ARBA00023237"/>
    </source>
</evidence>
<dbReference type="SUPFAM" id="SSF49452">
    <property type="entry name" value="Starch-binding domain-like"/>
    <property type="match status" value="1"/>
</dbReference>
<dbReference type="GO" id="GO:0030246">
    <property type="term" value="F:carbohydrate binding"/>
    <property type="evidence" value="ECO:0007669"/>
    <property type="project" value="InterPro"/>
</dbReference>
<dbReference type="InterPro" id="IPR013784">
    <property type="entry name" value="Carb-bd-like_fold"/>
</dbReference>
<dbReference type="InterPro" id="IPR036942">
    <property type="entry name" value="Beta-barrel_TonB_sf"/>
</dbReference>
<organism evidence="8 9">
    <name type="scientific">Edaphobacter dinghuensis</name>
    <dbReference type="NCBI Taxonomy" id="1560005"/>
    <lineage>
        <taxon>Bacteria</taxon>
        <taxon>Pseudomonadati</taxon>
        <taxon>Acidobacteriota</taxon>
        <taxon>Terriglobia</taxon>
        <taxon>Terriglobales</taxon>
        <taxon>Acidobacteriaceae</taxon>
        <taxon>Edaphobacter</taxon>
    </lineage>
</organism>
<accession>A0A917H3F4</accession>
<evidence type="ECO:0000259" key="7">
    <source>
        <dbReference type="Pfam" id="PF25183"/>
    </source>
</evidence>
<keyword evidence="5" id="KW-0472">Membrane</keyword>
<evidence type="ECO:0000313" key="9">
    <source>
        <dbReference type="Proteomes" id="UP000647241"/>
    </source>
</evidence>
<dbReference type="GO" id="GO:0044718">
    <property type="term" value="P:siderophore transmembrane transport"/>
    <property type="evidence" value="ECO:0007669"/>
    <property type="project" value="TreeGrafter"/>
</dbReference>
<evidence type="ECO:0000256" key="1">
    <source>
        <dbReference type="ARBA" id="ARBA00004571"/>
    </source>
</evidence>
<dbReference type="Pfam" id="PF13620">
    <property type="entry name" value="CarboxypepD_reg"/>
    <property type="match status" value="1"/>
</dbReference>
<dbReference type="GO" id="GO:0009279">
    <property type="term" value="C:cell outer membrane"/>
    <property type="evidence" value="ECO:0007669"/>
    <property type="project" value="UniProtKB-SubCell"/>
</dbReference>
<dbReference type="PANTHER" id="PTHR30069:SF46">
    <property type="entry name" value="OAR PROTEIN"/>
    <property type="match status" value="1"/>
</dbReference>
<keyword evidence="3" id="KW-1134">Transmembrane beta strand</keyword>
<name>A0A917H3F4_9BACT</name>